<comment type="function">
    <text evidence="17">Catalyzes conversion of folates to polyglutamate derivatives allowing concentration of folate compounds in the cell and the intracellular retention of these cofactors, which are important substrates for most of the folate-dependent enzymes that are involved in one-carbon transfer reactions involved in purine, pyrimidine and amino acid synthesis.</text>
</comment>
<evidence type="ECO:0000256" key="10">
    <source>
        <dbReference type="ARBA" id="ARBA00022741"/>
    </source>
</evidence>
<evidence type="ECO:0000256" key="14">
    <source>
        <dbReference type="ARBA" id="ARBA00023128"/>
    </source>
</evidence>
<evidence type="ECO:0000313" key="21">
    <source>
        <dbReference type="Proteomes" id="UP000050794"/>
    </source>
</evidence>
<keyword evidence="15" id="KW-0472">Membrane</keyword>
<keyword evidence="9 19" id="KW-0479">Metal-binding</keyword>
<keyword evidence="11" id="KW-0999">Mitochondrion inner membrane</keyword>
<evidence type="ECO:0000256" key="19">
    <source>
        <dbReference type="PIRSR" id="PIRSR038895-2"/>
    </source>
</evidence>
<keyword evidence="7 17" id="KW-0554">One-carbon metabolism</keyword>
<proteinExistence type="inferred from homology"/>
<dbReference type="GO" id="GO:0004326">
    <property type="term" value="F:tetrahydrofolylpolyglutamate synthase activity"/>
    <property type="evidence" value="ECO:0007669"/>
    <property type="project" value="UniProtKB-EC"/>
</dbReference>
<evidence type="ECO:0000256" key="4">
    <source>
        <dbReference type="ARBA" id="ARBA00005150"/>
    </source>
</evidence>
<dbReference type="GO" id="GO:0005829">
    <property type="term" value="C:cytosol"/>
    <property type="evidence" value="ECO:0007669"/>
    <property type="project" value="TreeGrafter"/>
</dbReference>
<evidence type="ECO:0000256" key="12">
    <source>
        <dbReference type="ARBA" id="ARBA00022840"/>
    </source>
</evidence>
<evidence type="ECO:0000256" key="18">
    <source>
        <dbReference type="PIRSR" id="PIRSR038895-1"/>
    </source>
</evidence>
<evidence type="ECO:0000256" key="3">
    <source>
        <dbReference type="ARBA" id="ARBA00004496"/>
    </source>
</evidence>
<accession>A0A183UL77</accession>
<evidence type="ECO:0000256" key="17">
    <source>
        <dbReference type="PIRNR" id="PIRNR038895"/>
    </source>
</evidence>
<dbReference type="WBParaSite" id="TCNE_0000924701-mRNA-1">
    <property type="protein sequence ID" value="TCNE_0000924701-mRNA-1"/>
    <property type="gene ID" value="TCNE_0000924701"/>
</dbReference>
<dbReference type="InterPro" id="IPR036615">
    <property type="entry name" value="Mur_ligase_C_dom_sf"/>
</dbReference>
<keyword evidence="6" id="KW-0963">Cytoplasm</keyword>
<keyword evidence="14" id="KW-0496">Mitochondrion</keyword>
<comment type="pathway">
    <text evidence="4 17">Cofactor biosynthesis; tetrahydrofolylpolyglutamate biosynthesis.</text>
</comment>
<evidence type="ECO:0000256" key="16">
    <source>
        <dbReference type="ARBA" id="ARBA00047493"/>
    </source>
</evidence>
<evidence type="ECO:0000256" key="8">
    <source>
        <dbReference type="ARBA" id="ARBA00022598"/>
    </source>
</evidence>
<evidence type="ECO:0000256" key="6">
    <source>
        <dbReference type="ARBA" id="ARBA00022490"/>
    </source>
</evidence>
<keyword evidence="8 17" id="KW-0436">Ligase</keyword>
<keyword evidence="10 18" id="KW-0547">Nucleotide-binding</keyword>
<evidence type="ECO:0000256" key="5">
    <source>
        <dbReference type="ARBA" id="ARBA00008276"/>
    </source>
</evidence>
<dbReference type="Proteomes" id="UP000050794">
    <property type="component" value="Unassembled WGS sequence"/>
</dbReference>
<dbReference type="GO" id="GO:0046872">
    <property type="term" value="F:metal ion binding"/>
    <property type="evidence" value="ECO:0007669"/>
    <property type="project" value="UniProtKB-KW"/>
</dbReference>
<protein>
    <recommendedName>
        <fullName evidence="17">Folylpolyglutamate synthase</fullName>
        <ecNumber evidence="17">6.3.2.17</ecNumber>
    </recommendedName>
    <alternativeName>
        <fullName evidence="17">Folylpoly-gamma-glutamate synthetase</fullName>
    </alternativeName>
    <alternativeName>
        <fullName evidence="17">Tetrahydrofolylpolyglutamate synthase</fullName>
    </alternativeName>
</protein>
<dbReference type="PIRSF" id="PIRSF038895">
    <property type="entry name" value="FPGS"/>
    <property type="match status" value="1"/>
</dbReference>
<evidence type="ECO:0000256" key="2">
    <source>
        <dbReference type="ARBA" id="ARBA00004305"/>
    </source>
</evidence>
<evidence type="ECO:0000313" key="20">
    <source>
        <dbReference type="EMBL" id="VDM40568.1"/>
    </source>
</evidence>
<evidence type="ECO:0000256" key="15">
    <source>
        <dbReference type="ARBA" id="ARBA00023136"/>
    </source>
</evidence>
<dbReference type="PANTHER" id="PTHR11136:SF5">
    <property type="entry name" value="FOLYLPOLYGLUTAMATE SYNTHASE, MITOCHONDRIAL"/>
    <property type="match status" value="1"/>
</dbReference>
<dbReference type="PROSITE" id="PS01011">
    <property type="entry name" value="FOLYLPOLYGLU_SYNT_1"/>
    <property type="match status" value="1"/>
</dbReference>
<dbReference type="InterPro" id="IPR018109">
    <property type="entry name" value="Folylpolyglutamate_synth_CS"/>
</dbReference>
<reference evidence="20 21" key="2">
    <citation type="submission" date="2018-11" db="EMBL/GenBank/DDBJ databases">
        <authorList>
            <consortium name="Pathogen Informatics"/>
        </authorList>
    </citation>
    <scope>NUCLEOTIDE SEQUENCE [LARGE SCALE GENOMIC DNA]</scope>
</reference>
<name>A0A183UL77_TOXCA</name>
<evidence type="ECO:0000256" key="1">
    <source>
        <dbReference type="ARBA" id="ARBA00004273"/>
    </source>
</evidence>
<feature type="binding site" evidence="18">
    <location>
        <position position="334"/>
    </location>
    <ligand>
        <name>ATP</name>
        <dbReference type="ChEBI" id="CHEBI:30616"/>
    </ligand>
</feature>
<dbReference type="PROSITE" id="PS01012">
    <property type="entry name" value="FOLYLPOLYGLU_SYNT_2"/>
    <property type="match status" value="1"/>
</dbReference>
<evidence type="ECO:0000256" key="11">
    <source>
        <dbReference type="ARBA" id="ARBA00022792"/>
    </source>
</evidence>
<keyword evidence="21" id="KW-1185">Reference proteome</keyword>
<dbReference type="GO" id="GO:0005759">
    <property type="term" value="C:mitochondrial matrix"/>
    <property type="evidence" value="ECO:0007669"/>
    <property type="project" value="UniProtKB-SubCell"/>
</dbReference>
<dbReference type="SUPFAM" id="SSF53623">
    <property type="entry name" value="MurD-like peptide ligases, catalytic domain"/>
    <property type="match status" value="1"/>
</dbReference>
<evidence type="ECO:0000256" key="13">
    <source>
        <dbReference type="ARBA" id="ARBA00022842"/>
    </source>
</evidence>
<keyword evidence="13 19" id="KW-0460">Magnesium</keyword>
<dbReference type="Gene3D" id="3.90.190.20">
    <property type="entry name" value="Mur ligase, C-terminal domain"/>
    <property type="match status" value="1"/>
</dbReference>
<comment type="catalytic activity">
    <reaction evidence="16 17">
        <text>(6S)-5,6,7,8-tetrahydrofolyl-(gamma-L-Glu)(n) + L-glutamate + ATP = (6S)-5,6,7,8-tetrahydrofolyl-(gamma-L-Glu)(n+1) + ADP + phosphate + H(+)</text>
        <dbReference type="Rhea" id="RHEA:10580"/>
        <dbReference type="Rhea" id="RHEA-COMP:14738"/>
        <dbReference type="Rhea" id="RHEA-COMP:14740"/>
        <dbReference type="ChEBI" id="CHEBI:15378"/>
        <dbReference type="ChEBI" id="CHEBI:29985"/>
        <dbReference type="ChEBI" id="CHEBI:30616"/>
        <dbReference type="ChEBI" id="CHEBI:43474"/>
        <dbReference type="ChEBI" id="CHEBI:141005"/>
        <dbReference type="ChEBI" id="CHEBI:456216"/>
        <dbReference type="EC" id="6.3.2.17"/>
    </reaction>
</comment>
<dbReference type="GO" id="GO:0005743">
    <property type="term" value="C:mitochondrial inner membrane"/>
    <property type="evidence" value="ECO:0007669"/>
    <property type="project" value="UniProtKB-SubCell"/>
</dbReference>
<dbReference type="AlphaFoldDB" id="A0A183UL77"/>
<dbReference type="UniPathway" id="UPA00850"/>
<keyword evidence="12 18" id="KW-0067">ATP-binding</keyword>
<feature type="binding site" evidence="19">
    <location>
        <position position="172"/>
    </location>
    <ligand>
        <name>Mg(2+)</name>
        <dbReference type="ChEBI" id="CHEBI:18420"/>
        <label>1</label>
    </ligand>
</feature>
<comment type="similarity">
    <text evidence="5 17">Belongs to the folylpolyglutamate synthase family.</text>
</comment>
<comment type="subcellular location">
    <subcellularLocation>
        <location evidence="3">Cytoplasm</location>
    </subcellularLocation>
    <subcellularLocation>
        <location evidence="1">Mitochondrion inner membrane</location>
    </subcellularLocation>
    <subcellularLocation>
        <location evidence="2">Mitochondrion matrix</location>
    </subcellularLocation>
</comment>
<evidence type="ECO:0000313" key="22">
    <source>
        <dbReference type="WBParaSite" id="TCNE_0000924701-mRNA-1"/>
    </source>
</evidence>
<dbReference type="NCBIfam" id="TIGR01499">
    <property type="entry name" value="folC"/>
    <property type="match status" value="1"/>
</dbReference>
<dbReference type="GO" id="GO:0005524">
    <property type="term" value="F:ATP binding"/>
    <property type="evidence" value="ECO:0007669"/>
    <property type="project" value="UniProtKB-KW"/>
</dbReference>
<dbReference type="InterPro" id="IPR023600">
    <property type="entry name" value="Folylpolyglutamate_synth_euk"/>
</dbReference>
<dbReference type="GO" id="GO:0006730">
    <property type="term" value="P:one-carbon metabolic process"/>
    <property type="evidence" value="ECO:0007669"/>
    <property type="project" value="UniProtKB-KW"/>
</dbReference>
<dbReference type="EC" id="6.3.2.17" evidence="17"/>
<sequence length="530" mass="60235">MAKPVTKNTAYESLFSFQAAVLQLNALQSNSATIQMLKKKRELFQGVNLAETAMFMERCNIKLEDVDKLNVIHVSGTKGKGSTCAFTESILRRFGYKTGFYSSPHLVHVRERIRINGRPLSENAFAKHFFSVYERLQKGAILDGAMPAYFKFLTLMAFHVFIEEKVDVAIVEVGIGGEHDCTNVIKNPVVCGVTTLDLDHTSILGKTLEEIAWQKAGIFKPGSIAIVADQSEQTMEVMVSRALEKKCQLRVAPSFEAYDWPCEELEIGIPGQHQYWNITLAMQLSKVWLERIHNSNVMLQKGENKASDQGSVLPGFRVPAEFLDGIRLCEWPGRSQVVRQGSLTYFLDGAHTPKSLQFIPWFRHPLLQSCAAWYKWERERLKKHLGDKPLRMLLFHCTSDRTPESLLPFIAVIISRVFFKSVFGEINLKDCDFDIALFCPARLHEVLDMRSDNANINQSEKEQRLRAEQNMIVWKKLTKERTHAEHFDCIERALERIESLKNDKGCEVEVLVTGSLHLVGGVLTFIHSQS</sequence>
<comment type="cofactor">
    <cofactor evidence="17">
        <name>a monovalent cation</name>
        <dbReference type="ChEBI" id="CHEBI:60242"/>
    </cofactor>
    <text evidence="17">A monovalent cation.</text>
</comment>
<evidence type="ECO:0000256" key="9">
    <source>
        <dbReference type="ARBA" id="ARBA00022723"/>
    </source>
</evidence>
<evidence type="ECO:0000256" key="7">
    <source>
        <dbReference type="ARBA" id="ARBA00022563"/>
    </source>
</evidence>
<gene>
    <name evidence="20" type="ORF">TCNE_LOCUS9247</name>
</gene>
<feature type="binding site" evidence="19">
    <location>
        <position position="200"/>
    </location>
    <ligand>
        <name>Mg(2+)</name>
        <dbReference type="ChEBI" id="CHEBI:18420"/>
        <label>1</label>
    </ligand>
</feature>
<feature type="binding site" evidence="19">
    <location>
        <position position="103"/>
    </location>
    <ligand>
        <name>Mg(2+)</name>
        <dbReference type="ChEBI" id="CHEBI:18420"/>
        <label>1</label>
    </ligand>
</feature>
<dbReference type="EMBL" id="UYWY01020121">
    <property type="protein sequence ID" value="VDM40568.1"/>
    <property type="molecule type" value="Genomic_DNA"/>
</dbReference>
<dbReference type="FunFam" id="3.40.1190.10:FF:000008">
    <property type="entry name" value="Folylpolyglutamate synthase"/>
    <property type="match status" value="1"/>
</dbReference>
<dbReference type="InterPro" id="IPR001645">
    <property type="entry name" value="Folylpolyglutamate_synth"/>
</dbReference>
<organism evidence="21 22">
    <name type="scientific">Toxocara canis</name>
    <name type="common">Canine roundworm</name>
    <dbReference type="NCBI Taxonomy" id="6265"/>
    <lineage>
        <taxon>Eukaryota</taxon>
        <taxon>Metazoa</taxon>
        <taxon>Ecdysozoa</taxon>
        <taxon>Nematoda</taxon>
        <taxon>Chromadorea</taxon>
        <taxon>Rhabditida</taxon>
        <taxon>Spirurina</taxon>
        <taxon>Ascaridomorpha</taxon>
        <taxon>Ascaridoidea</taxon>
        <taxon>Toxocaridae</taxon>
        <taxon>Toxocara</taxon>
    </lineage>
</organism>
<dbReference type="SUPFAM" id="SSF53244">
    <property type="entry name" value="MurD-like peptide ligases, peptide-binding domain"/>
    <property type="match status" value="1"/>
</dbReference>
<reference evidence="22" key="1">
    <citation type="submission" date="2016-06" db="UniProtKB">
        <authorList>
            <consortium name="WormBaseParasite"/>
        </authorList>
    </citation>
    <scope>IDENTIFICATION</scope>
</reference>
<dbReference type="InterPro" id="IPR036565">
    <property type="entry name" value="Mur-like_cat_sf"/>
</dbReference>
<feature type="binding site" evidence="18">
    <location>
        <position position="348"/>
    </location>
    <ligand>
        <name>ATP</name>
        <dbReference type="ChEBI" id="CHEBI:30616"/>
    </ligand>
</feature>
<dbReference type="Gene3D" id="3.40.1190.10">
    <property type="entry name" value="Mur-like, catalytic domain"/>
    <property type="match status" value="1"/>
</dbReference>
<dbReference type="PANTHER" id="PTHR11136">
    <property type="entry name" value="FOLYLPOLYGLUTAMATE SYNTHASE-RELATED"/>
    <property type="match status" value="1"/>
</dbReference>